<comment type="catalytic activity">
    <reaction evidence="1">
        <text>ATP + protein L-histidine = ADP + protein N-phospho-L-histidine.</text>
        <dbReference type="EC" id="2.7.13.3"/>
    </reaction>
</comment>
<dbReference type="InterPro" id="IPR004358">
    <property type="entry name" value="Sig_transdc_His_kin-like_C"/>
</dbReference>
<dbReference type="EC" id="2.7.13.3" evidence="2"/>
<evidence type="ECO:0000256" key="4">
    <source>
        <dbReference type="SAM" id="Phobius"/>
    </source>
</evidence>
<dbReference type="EMBL" id="FQXJ01000003">
    <property type="protein sequence ID" value="SHH25108.1"/>
    <property type="molecule type" value="Genomic_DNA"/>
</dbReference>
<protein>
    <recommendedName>
        <fullName evidence="2">histidine kinase</fullName>
        <ecNumber evidence="2">2.7.13.3</ecNumber>
    </recommendedName>
</protein>
<feature type="transmembrane region" description="Helical" evidence="4">
    <location>
        <begin position="208"/>
        <end position="227"/>
    </location>
</feature>
<dbReference type="GO" id="GO:0000155">
    <property type="term" value="F:phosphorelay sensor kinase activity"/>
    <property type="evidence" value="ECO:0007669"/>
    <property type="project" value="InterPro"/>
</dbReference>
<keyword evidence="7" id="KW-1185">Reference proteome</keyword>
<dbReference type="PRINTS" id="PR00344">
    <property type="entry name" value="BCTRLSENSOR"/>
</dbReference>
<keyword evidence="4" id="KW-1133">Transmembrane helix</keyword>
<gene>
    <name evidence="6" type="ORF">SAMN02746098_00548</name>
</gene>
<keyword evidence="6" id="KW-0418">Kinase</keyword>
<keyword evidence="6" id="KW-0808">Transferase</keyword>
<keyword evidence="4" id="KW-0812">Transmembrane</keyword>
<dbReference type="Pfam" id="PF06580">
    <property type="entry name" value="His_kinase"/>
    <property type="match status" value="1"/>
</dbReference>
<accession>A0A1M5RFZ0</accession>
<evidence type="ECO:0000259" key="5">
    <source>
        <dbReference type="SMART" id="SM00387"/>
    </source>
</evidence>
<feature type="transmembrane region" description="Helical" evidence="4">
    <location>
        <begin position="6"/>
        <end position="27"/>
    </location>
</feature>
<dbReference type="Proteomes" id="UP000183954">
    <property type="component" value="Unassembled WGS sequence"/>
</dbReference>
<dbReference type="PANTHER" id="PTHR34220:SF7">
    <property type="entry name" value="SENSOR HISTIDINE KINASE YPDA"/>
    <property type="match status" value="1"/>
</dbReference>
<dbReference type="Gene3D" id="3.30.565.10">
    <property type="entry name" value="Histidine kinase-like ATPase, C-terminal domain"/>
    <property type="match status" value="1"/>
</dbReference>
<dbReference type="SUPFAM" id="SSF55874">
    <property type="entry name" value="ATPase domain of HSP90 chaperone/DNA topoisomerase II/histidine kinase"/>
    <property type="match status" value="1"/>
</dbReference>
<feature type="transmembrane region" description="Helical" evidence="4">
    <location>
        <begin position="145"/>
        <end position="166"/>
    </location>
</feature>
<evidence type="ECO:0000256" key="2">
    <source>
        <dbReference type="ARBA" id="ARBA00012438"/>
    </source>
</evidence>
<evidence type="ECO:0000313" key="7">
    <source>
        <dbReference type="Proteomes" id="UP000183954"/>
    </source>
</evidence>
<dbReference type="AlphaFoldDB" id="A0A1M5RFZ0"/>
<reference evidence="7" key="1">
    <citation type="submission" date="2016-11" db="EMBL/GenBank/DDBJ databases">
        <authorList>
            <person name="Varghese N."/>
            <person name="Submissions S."/>
        </authorList>
    </citation>
    <scope>NUCLEOTIDE SEQUENCE [LARGE SCALE GENOMIC DNA]</scope>
    <source>
        <strain evidence="7">DSM 15449</strain>
    </source>
</reference>
<dbReference type="PANTHER" id="PTHR34220">
    <property type="entry name" value="SENSOR HISTIDINE KINASE YPDA"/>
    <property type="match status" value="1"/>
</dbReference>
<dbReference type="Pfam" id="PF16927">
    <property type="entry name" value="HisKA_7TM"/>
    <property type="match status" value="1"/>
</dbReference>
<dbReference type="RefSeq" id="WP_073027662.1">
    <property type="nucleotide sequence ID" value="NZ_FQXJ01000003.1"/>
</dbReference>
<feature type="domain" description="Histidine kinase/HSP90-like ATPase" evidence="5">
    <location>
        <begin position="453"/>
        <end position="558"/>
    </location>
</feature>
<feature type="transmembrane region" description="Helical" evidence="4">
    <location>
        <begin position="102"/>
        <end position="125"/>
    </location>
</feature>
<keyword evidence="3" id="KW-0902">Two-component regulatory system</keyword>
<sequence>MNVVRLTYTLLLAASIPCAILLIRYAYKRRTMPGANYFILLLITAIIYNGGYIGEINSNELSSAMVWFNIEHIAIPLEHYLWLMMSLEYVRAPKKYLKMAKYVMLYHPVSYFLVFYTNNIHHQYISLYQFESNGYFSVIVSSKGPLYIVMVASGTLIGLIATAFYIRAYLQSPRLHRYGHIIMIIASLFPWLSVYLGATNTSYLGIDYYPVVSIFSGLLYAFGIFKFRVFNTIPLAMQTVFRQSKEGTLLIDMTDHIIDVNDAFLKVYPELTKLSDIHNFDSFIKAHSELNGILDENAKLQYQKMINGEAHYYSAEIIRIITEDGFQTGKILTINDVSLFVKYQNRLESITSNALTKAETNEISFLQAQIKPHFLNNTLSVISSMITKDPDEAKNLIANLGEYLANCCYFDSTSVMVSLDKELESVSTYVAIEKARFRERLNFQVVCEIIPKVNIPRLVLQPLVENAIRHGIMKKAEGGNVWLKITCEGGNVCFEIKDDGVGMREKRVGALEISADQKAGIGLLNIHKRLLKHYGEGLKITSVMGRGTSVTFSLPYITADS</sequence>
<name>A0A1M5RFZ0_9FIRM</name>
<dbReference type="SMART" id="SM00387">
    <property type="entry name" value="HATPase_c"/>
    <property type="match status" value="1"/>
</dbReference>
<dbReference type="Pfam" id="PF02518">
    <property type="entry name" value="HATPase_c"/>
    <property type="match status" value="1"/>
</dbReference>
<dbReference type="InterPro" id="IPR010559">
    <property type="entry name" value="Sig_transdc_His_kin_internal"/>
</dbReference>
<dbReference type="InterPro" id="IPR050640">
    <property type="entry name" value="Bact_2-comp_sensor_kinase"/>
</dbReference>
<proteinExistence type="predicted"/>
<dbReference type="InterPro" id="IPR031621">
    <property type="entry name" value="HisKA_7TM"/>
</dbReference>
<evidence type="ECO:0000256" key="1">
    <source>
        <dbReference type="ARBA" id="ARBA00000085"/>
    </source>
</evidence>
<evidence type="ECO:0000313" key="6">
    <source>
        <dbReference type="EMBL" id="SHH25108.1"/>
    </source>
</evidence>
<dbReference type="GO" id="GO:0016020">
    <property type="term" value="C:membrane"/>
    <property type="evidence" value="ECO:0007669"/>
    <property type="project" value="InterPro"/>
</dbReference>
<keyword evidence="4" id="KW-0472">Membrane</keyword>
<evidence type="ECO:0000256" key="3">
    <source>
        <dbReference type="ARBA" id="ARBA00023012"/>
    </source>
</evidence>
<dbReference type="InterPro" id="IPR036890">
    <property type="entry name" value="HATPase_C_sf"/>
</dbReference>
<dbReference type="OrthoDB" id="9809348at2"/>
<dbReference type="InterPro" id="IPR003594">
    <property type="entry name" value="HATPase_dom"/>
</dbReference>
<organism evidence="6 7">
    <name type="scientific">Desulfosporosinus lacus DSM 15449</name>
    <dbReference type="NCBI Taxonomy" id="1121420"/>
    <lineage>
        <taxon>Bacteria</taxon>
        <taxon>Bacillati</taxon>
        <taxon>Bacillota</taxon>
        <taxon>Clostridia</taxon>
        <taxon>Eubacteriales</taxon>
        <taxon>Desulfitobacteriaceae</taxon>
        <taxon>Desulfosporosinus</taxon>
    </lineage>
</organism>
<dbReference type="STRING" id="1121420.SAMN02746098_00548"/>
<feature type="transmembrane region" description="Helical" evidence="4">
    <location>
        <begin position="178"/>
        <end position="196"/>
    </location>
</feature>
<feature type="transmembrane region" description="Helical" evidence="4">
    <location>
        <begin position="34"/>
        <end position="53"/>
    </location>
</feature>